<protein>
    <submittedName>
        <fullName evidence="1">Uncharacterized protein</fullName>
    </submittedName>
</protein>
<name>A0ABT6WY80_9ACTN</name>
<reference evidence="1 2" key="1">
    <citation type="submission" date="2023-05" db="EMBL/GenBank/DDBJ databases">
        <title>Actinoplanes sp. NEAU-A12 genome sequencing.</title>
        <authorList>
            <person name="Wang Z.-S."/>
        </authorList>
    </citation>
    <scope>NUCLEOTIDE SEQUENCE [LARGE SCALE GENOMIC DNA]</scope>
    <source>
        <strain evidence="1 2">NEAU-A12</strain>
    </source>
</reference>
<dbReference type="Proteomes" id="UP001241758">
    <property type="component" value="Unassembled WGS sequence"/>
</dbReference>
<comment type="caution">
    <text evidence="1">The sequence shown here is derived from an EMBL/GenBank/DDBJ whole genome shotgun (WGS) entry which is preliminary data.</text>
</comment>
<proteinExistence type="predicted"/>
<accession>A0ABT6WY80</accession>
<evidence type="ECO:0000313" key="1">
    <source>
        <dbReference type="EMBL" id="MDI6104715.1"/>
    </source>
</evidence>
<evidence type="ECO:0000313" key="2">
    <source>
        <dbReference type="Proteomes" id="UP001241758"/>
    </source>
</evidence>
<gene>
    <name evidence="1" type="ORF">QLQ12_39605</name>
</gene>
<sequence>MGSRVNVAVRQGGDWTHCGSNGLGYSLGAYLALGPGPALAVVRSRSLPVWDRRQWQLESTCEGAALIDLDARDLLFFLDLGYEQRLAVLEAYGRTWAGWTVRWAYNGLADVTDALGVSRDVLQRDPWDGTDLFRWHRPGPDEELVLRQMITVGEVAYGLDHHAVDPWEIGPALLDQIGDLPRVTTLPEMPRAGLHLDPVARTAGVWSVAPVRNLTERFAGRWPGWTLEFWEDRYREHASRCAGVFEFPDPAVAVEESVHDLVENVLHHWLRAMPEFRQRWPAKEEADYDPYYGTRDAGLTIADLQRLCGALLGPDRDPVDVAARARKELRIT</sequence>
<organism evidence="1 2">
    <name type="scientific">Actinoplanes sandaracinus</name>
    <dbReference type="NCBI Taxonomy" id="3045177"/>
    <lineage>
        <taxon>Bacteria</taxon>
        <taxon>Bacillati</taxon>
        <taxon>Actinomycetota</taxon>
        <taxon>Actinomycetes</taxon>
        <taxon>Micromonosporales</taxon>
        <taxon>Micromonosporaceae</taxon>
        <taxon>Actinoplanes</taxon>
    </lineage>
</organism>
<dbReference type="RefSeq" id="WP_282766126.1">
    <property type="nucleotide sequence ID" value="NZ_JASCTH010000036.1"/>
</dbReference>
<keyword evidence="2" id="KW-1185">Reference proteome</keyword>
<dbReference type="EMBL" id="JASCTH010000036">
    <property type="protein sequence ID" value="MDI6104715.1"/>
    <property type="molecule type" value="Genomic_DNA"/>
</dbReference>